<dbReference type="GO" id="GO:0030692">
    <property type="term" value="C:Noc4p-Nop14p complex"/>
    <property type="evidence" value="ECO:0007669"/>
    <property type="project" value="TreeGrafter"/>
</dbReference>
<dbReference type="InParanoid" id="E4WXI7"/>
<name>E4WXI7_OIKDI</name>
<evidence type="ECO:0000313" key="8">
    <source>
        <dbReference type="Proteomes" id="UP000001307"/>
    </source>
</evidence>
<accession>E4WXI7</accession>
<dbReference type="PANTHER" id="PTHR12455">
    <property type="entry name" value="NUCLEOLAR COMPLEX PROTEIN 4"/>
    <property type="match status" value="1"/>
</dbReference>
<protein>
    <recommendedName>
        <fullName evidence="6">CCAAT-binding factor domain-containing protein</fullName>
    </recommendedName>
</protein>
<dbReference type="InterPro" id="IPR005612">
    <property type="entry name" value="CCAAT-binding_factor"/>
</dbReference>
<keyword evidence="5" id="KW-0472">Membrane</keyword>
<dbReference type="GO" id="GO:0032040">
    <property type="term" value="C:small-subunit processome"/>
    <property type="evidence" value="ECO:0007669"/>
    <property type="project" value="TreeGrafter"/>
</dbReference>
<dbReference type="InterPro" id="IPR016024">
    <property type="entry name" value="ARM-type_fold"/>
</dbReference>
<evidence type="ECO:0000256" key="3">
    <source>
        <dbReference type="ARBA" id="ARBA00022692"/>
    </source>
</evidence>
<proteinExistence type="inferred from homology"/>
<evidence type="ECO:0000313" key="7">
    <source>
        <dbReference type="EMBL" id="CBY22079.1"/>
    </source>
</evidence>
<organism evidence="7">
    <name type="scientific">Oikopleura dioica</name>
    <name type="common">Tunicate</name>
    <dbReference type="NCBI Taxonomy" id="34765"/>
    <lineage>
        <taxon>Eukaryota</taxon>
        <taxon>Metazoa</taxon>
        <taxon>Chordata</taxon>
        <taxon>Tunicata</taxon>
        <taxon>Appendicularia</taxon>
        <taxon>Copelata</taxon>
        <taxon>Oikopleuridae</taxon>
        <taxon>Oikopleura</taxon>
    </lineage>
</organism>
<comment type="similarity">
    <text evidence="2">Belongs to the CBF/MAK21 family.</text>
</comment>
<dbReference type="EMBL" id="FN653018">
    <property type="protein sequence ID" value="CBY22079.1"/>
    <property type="molecule type" value="Genomic_DNA"/>
</dbReference>
<dbReference type="GO" id="GO:0042254">
    <property type="term" value="P:ribosome biogenesis"/>
    <property type="evidence" value="ECO:0007669"/>
    <property type="project" value="InterPro"/>
</dbReference>
<feature type="transmembrane region" description="Helical" evidence="5">
    <location>
        <begin position="81"/>
        <end position="100"/>
    </location>
</feature>
<evidence type="ECO:0000256" key="4">
    <source>
        <dbReference type="ARBA" id="ARBA00022989"/>
    </source>
</evidence>
<evidence type="ECO:0000256" key="5">
    <source>
        <dbReference type="SAM" id="Phobius"/>
    </source>
</evidence>
<reference evidence="7" key="1">
    <citation type="journal article" date="2010" name="Science">
        <title>Plasticity of animal genome architecture unmasked by rapid evolution of a pelagic tunicate.</title>
        <authorList>
            <person name="Denoeud F."/>
            <person name="Henriet S."/>
            <person name="Mungpakdee S."/>
            <person name="Aury J.M."/>
            <person name="Da Silva C."/>
            <person name="Brinkmann H."/>
            <person name="Mikhaleva J."/>
            <person name="Olsen L.C."/>
            <person name="Jubin C."/>
            <person name="Canestro C."/>
            <person name="Bouquet J.M."/>
            <person name="Danks G."/>
            <person name="Poulain J."/>
            <person name="Campsteijn C."/>
            <person name="Adamski M."/>
            <person name="Cross I."/>
            <person name="Yadetie F."/>
            <person name="Muffato M."/>
            <person name="Louis A."/>
            <person name="Butcher S."/>
            <person name="Tsagkogeorga G."/>
            <person name="Konrad A."/>
            <person name="Singh S."/>
            <person name="Jensen M.F."/>
            <person name="Cong E.H."/>
            <person name="Eikeseth-Otteraa H."/>
            <person name="Noel B."/>
            <person name="Anthouard V."/>
            <person name="Porcel B.M."/>
            <person name="Kachouri-Lafond R."/>
            <person name="Nishino A."/>
            <person name="Ugolini M."/>
            <person name="Chourrout P."/>
            <person name="Nishida H."/>
            <person name="Aasland R."/>
            <person name="Huzurbazar S."/>
            <person name="Westhof E."/>
            <person name="Delsuc F."/>
            <person name="Lehrach H."/>
            <person name="Reinhardt R."/>
            <person name="Weissenbach J."/>
            <person name="Roy S.W."/>
            <person name="Artiguenave F."/>
            <person name="Postlethwait J.H."/>
            <person name="Manak J.R."/>
            <person name="Thompson E.M."/>
            <person name="Jaillon O."/>
            <person name="Du Pasquier L."/>
            <person name="Boudinot P."/>
            <person name="Liberles D.A."/>
            <person name="Volff J.N."/>
            <person name="Philippe H."/>
            <person name="Lenhard B."/>
            <person name="Roest Crollius H."/>
            <person name="Wincker P."/>
            <person name="Chourrout D."/>
        </authorList>
    </citation>
    <scope>NUCLEOTIDE SEQUENCE [LARGE SCALE GENOMIC DNA]</scope>
</reference>
<feature type="transmembrane region" description="Helical" evidence="5">
    <location>
        <begin position="106"/>
        <end position="124"/>
    </location>
</feature>
<feature type="transmembrane region" description="Helical" evidence="5">
    <location>
        <begin position="178"/>
        <end position="198"/>
    </location>
</feature>
<dbReference type="GO" id="GO:0031965">
    <property type="term" value="C:nuclear membrane"/>
    <property type="evidence" value="ECO:0007669"/>
    <property type="project" value="UniProtKB-SubCell"/>
</dbReference>
<dbReference type="OrthoDB" id="10263185at2759"/>
<dbReference type="Pfam" id="PF03914">
    <property type="entry name" value="CBF"/>
    <property type="match status" value="1"/>
</dbReference>
<dbReference type="FunCoup" id="E4WXI7">
    <property type="interactions" value="139"/>
</dbReference>
<keyword evidence="4 5" id="KW-1133">Transmembrane helix</keyword>
<evidence type="ECO:0000256" key="1">
    <source>
        <dbReference type="ARBA" id="ARBA00004232"/>
    </source>
</evidence>
<keyword evidence="3 5" id="KW-0812">Transmembrane</keyword>
<sequence>MTDLMENYKDRNDVLAGNVLYLLQAISDVFPEEVLSDMNMSSRSSISIKSLKTAVQSFITAFLRRQLTDNLTKKVLVKMRVILPMCSNPLLLAGYIVGCYDSPNSSIAFLALSAIFTLVSEFNFEYPDFFQKVYRLLSDDVVYAANRVQVLHLINMFLQSPKLPVSFQYAFCKRLSRLALLAPTPVMIGIMPVIFNLIRSSQSLRLLINRPTADVADEDPYVHTAENVEDSRAAESCLWELESLRKHFVPEVKRLASKISTTLGRVDDPIPTDVTYMTMTQKVLDGQKNEEYPLAIDRPKCLISDDLFVEG</sequence>
<evidence type="ECO:0000259" key="6">
    <source>
        <dbReference type="Pfam" id="PF03914"/>
    </source>
</evidence>
<dbReference type="SUPFAM" id="SSF48371">
    <property type="entry name" value="ARM repeat"/>
    <property type="match status" value="1"/>
</dbReference>
<keyword evidence="8" id="KW-1185">Reference proteome</keyword>
<dbReference type="PANTHER" id="PTHR12455:SF0">
    <property type="entry name" value="NUCLEOLAR COMPLEX PROTEIN 4 HOMOLOG"/>
    <property type="match status" value="1"/>
</dbReference>
<feature type="domain" description="CCAAT-binding factor" evidence="6">
    <location>
        <begin position="110"/>
        <end position="256"/>
    </location>
</feature>
<evidence type="ECO:0000256" key="2">
    <source>
        <dbReference type="ARBA" id="ARBA00007797"/>
    </source>
</evidence>
<gene>
    <name evidence="7" type="ORF">GSOID_T00011621001</name>
</gene>
<dbReference type="InterPro" id="IPR027193">
    <property type="entry name" value="Noc4"/>
</dbReference>
<comment type="subcellular location">
    <subcellularLocation>
        <location evidence="1">Nucleus membrane</location>
        <topology evidence="1">Multi-pass membrane protein</topology>
    </subcellularLocation>
</comment>
<dbReference type="AlphaFoldDB" id="E4WXI7"/>
<dbReference type="Proteomes" id="UP000001307">
    <property type="component" value="Unassembled WGS sequence"/>
</dbReference>